<reference evidence="1 2" key="1">
    <citation type="submission" date="2022-03" db="EMBL/GenBank/DDBJ databases">
        <authorList>
            <person name="Nunn A."/>
            <person name="Chopra R."/>
            <person name="Nunn A."/>
            <person name="Contreras Garrido A."/>
        </authorList>
    </citation>
    <scope>NUCLEOTIDE SEQUENCE [LARGE SCALE GENOMIC DNA]</scope>
</reference>
<protein>
    <recommendedName>
        <fullName evidence="3">Secreted protein</fullName>
    </recommendedName>
</protein>
<evidence type="ECO:0000313" key="2">
    <source>
        <dbReference type="Proteomes" id="UP000836841"/>
    </source>
</evidence>
<dbReference type="Proteomes" id="UP000836841">
    <property type="component" value="Chromosome 7"/>
</dbReference>
<name>A0AAU9T6M0_THLAR</name>
<gene>
    <name evidence="1" type="ORF">TAV2_LOCUS24711</name>
</gene>
<dbReference type="AlphaFoldDB" id="A0AAU9T6M0"/>
<evidence type="ECO:0008006" key="3">
    <source>
        <dbReference type="Google" id="ProtNLM"/>
    </source>
</evidence>
<sequence>MITYQAITSSLPIVFSLFIPVLYPEAFFSTEISLTAVKNQEETSNGKYLKISESRENLCSVGFTNLFFTCGRSAQVKIEI</sequence>
<dbReference type="EMBL" id="OU466863">
    <property type="protein sequence ID" value="CAH2079703.1"/>
    <property type="molecule type" value="Genomic_DNA"/>
</dbReference>
<evidence type="ECO:0000313" key="1">
    <source>
        <dbReference type="EMBL" id="CAH2079703.1"/>
    </source>
</evidence>
<proteinExistence type="predicted"/>
<accession>A0AAU9T6M0</accession>
<organism evidence="1 2">
    <name type="scientific">Thlaspi arvense</name>
    <name type="common">Field penny-cress</name>
    <dbReference type="NCBI Taxonomy" id="13288"/>
    <lineage>
        <taxon>Eukaryota</taxon>
        <taxon>Viridiplantae</taxon>
        <taxon>Streptophyta</taxon>
        <taxon>Embryophyta</taxon>
        <taxon>Tracheophyta</taxon>
        <taxon>Spermatophyta</taxon>
        <taxon>Magnoliopsida</taxon>
        <taxon>eudicotyledons</taxon>
        <taxon>Gunneridae</taxon>
        <taxon>Pentapetalae</taxon>
        <taxon>rosids</taxon>
        <taxon>malvids</taxon>
        <taxon>Brassicales</taxon>
        <taxon>Brassicaceae</taxon>
        <taxon>Thlaspideae</taxon>
        <taxon>Thlaspi</taxon>
    </lineage>
</organism>
<keyword evidence="2" id="KW-1185">Reference proteome</keyword>